<evidence type="ECO:0000259" key="10">
    <source>
        <dbReference type="PROSITE" id="PS51643"/>
    </source>
</evidence>
<dbReference type="InterPro" id="IPR054712">
    <property type="entry name" value="Cas3-like_dom"/>
</dbReference>
<proteinExistence type="inferred from homology"/>
<dbReference type="InterPro" id="IPR014001">
    <property type="entry name" value="Helicase_ATP-bd"/>
</dbReference>
<dbReference type="InterPro" id="IPR050547">
    <property type="entry name" value="DEAD_box_RNA_helicases"/>
</dbReference>
<dbReference type="GO" id="GO:0004519">
    <property type="term" value="F:endonuclease activity"/>
    <property type="evidence" value="ECO:0007669"/>
    <property type="project" value="UniProtKB-KW"/>
</dbReference>
<keyword evidence="12" id="KW-1185">Reference proteome</keyword>
<reference evidence="11 12" key="1">
    <citation type="journal article" date="2013" name="Antonie Van Leeuwenhoek">
        <title>Paracoccus zhejiangensis sp. nov., isolated from activated sludge in wastewater-treatment system.</title>
        <authorList>
            <person name="Wu Z.G."/>
            <person name="Zhang D.F."/>
            <person name="Liu Y.L."/>
            <person name="Wang F."/>
            <person name="Jiang X."/>
            <person name="Li C."/>
            <person name="Li S.P."/>
            <person name="Hong Q."/>
            <person name="Li W.J."/>
        </authorList>
    </citation>
    <scope>NUCLEOTIDE SEQUENCE [LARGE SCALE GENOMIC DNA]</scope>
    <source>
        <strain evidence="11 12">J6</strain>
    </source>
</reference>
<keyword evidence="5" id="KW-0547">Nucleotide-binding</keyword>
<comment type="similarity">
    <text evidence="2">In the central section; belongs to the CRISPR-associated helicase Cas3 family.</text>
</comment>
<dbReference type="GO" id="GO:0005524">
    <property type="term" value="F:ATP binding"/>
    <property type="evidence" value="ECO:0007669"/>
    <property type="project" value="UniProtKB-KW"/>
</dbReference>
<dbReference type="Gene3D" id="3.40.50.300">
    <property type="entry name" value="P-loop containing nucleotide triphosphate hydrolases"/>
    <property type="match status" value="1"/>
</dbReference>
<dbReference type="GO" id="GO:0003724">
    <property type="term" value="F:RNA helicase activity"/>
    <property type="evidence" value="ECO:0007669"/>
    <property type="project" value="TreeGrafter"/>
</dbReference>
<dbReference type="GO" id="GO:0016787">
    <property type="term" value="F:hydrolase activity"/>
    <property type="evidence" value="ECO:0007669"/>
    <property type="project" value="UniProtKB-KW"/>
</dbReference>
<dbReference type="NCBIfam" id="TIGR01587">
    <property type="entry name" value="cas3_core"/>
    <property type="match status" value="1"/>
</dbReference>
<dbReference type="SUPFAM" id="SSF52540">
    <property type="entry name" value="P-loop containing nucleoside triphosphate hydrolases"/>
    <property type="match status" value="1"/>
</dbReference>
<keyword evidence="11" id="KW-0255">Endonuclease</keyword>
<dbReference type="PROSITE" id="PS51643">
    <property type="entry name" value="HD_CAS3"/>
    <property type="match status" value="1"/>
</dbReference>
<evidence type="ECO:0000256" key="7">
    <source>
        <dbReference type="ARBA" id="ARBA00022806"/>
    </source>
</evidence>
<dbReference type="GO" id="GO:0003723">
    <property type="term" value="F:RNA binding"/>
    <property type="evidence" value="ECO:0007669"/>
    <property type="project" value="TreeGrafter"/>
</dbReference>
<dbReference type="EMBL" id="CP025430">
    <property type="protein sequence ID" value="AUH63746.1"/>
    <property type="molecule type" value="Genomic_DNA"/>
</dbReference>
<dbReference type="PANTHER" id="PTHR47963">
    <property type="entry name" value="DEAD-BOX ATP-DEPENDENT RNA HELICASE 47, MITOCHONDRIAL"/>
    <property type="match status" value="1"/>
</dbReference>
<dbReference type="Proteomes" id="UP000234530">
    <property type="component" value="Chromosome"/>
</dbReference>
<keyword evidence="3" id="KW-0540">Nuclease</keyword>
<evidence type="ECO:0000256" key="5">
    <source>
        <dbReference type="ARBA" id="ARBA00022741"/>
    </source>
</evidence>
<dbReference type="AlphaFoldDB" id="A0A2H5EWQ5"/>
<organism evidence="11 12">
    <name type="scientific">Paracoccus zhejiangensis</name>
    <dbReference type="NCBI Taxonomy" id="1077935"/>
    <lineage>
        <taxon>Bacteria</taxon>
        <taxon>Pseudomonadati</taxon>
        <taxon>Pseudomonadota</taxon>
        <taxon>Alphaproteobacteria</taxon>
        <taxon>Rhodobacterales</taxon>
        <taxon>Paracoccaceae</taxon>
        <taxon>Paracoccus</taxon>
    </lineage>
</organism>
<sequence>MMQSVAWGKLDGTGGRHTLTAHSADVAMVFEALVALPEFRRALAAAAGGAVSDAAVRRLVALTFIHDIGKLHPAFQSKARGGSERISHSSAGCGLLGLAAREAAHPLKLLAARLFQRDARMMPYLAAVFAHHGKPVEPSHRAPGQWPGQAWMADAADYQAFFDAAFPDLEPAPLPEAAAFQHLYAGLLALADWIGSDRDFFPFEAEPDADYLVTSRARAEHALRQIGLDRQVAGLPDADFGRMTGFSPSAAQAAIAEISPDARLAILEAETGSGKTEAALWHFARLSAAGKVSGLYFAVPTRAAARQLHRRVCLAVRNLFGDAAPEPVLAIPGQRVAGEATGRALPDFVTVWDDAEEPVKSRWAAEHATRFLAASVAVGTVDQAMLAALQVKHAHLRGAALSRSLLVIDEVHASDSYMTVINQALLRAHLGAGGHAFLMSATLGAVARSAYLGQPCPSADEGRAAPFPALWVPGAPVIRIAPGQDKQIGLTAVDSMAADEMAGRAIAAAGQGARVLVIRNTVGAAAECWRAVQEAGRADLLLQVAGAPALHHARFAAEDRALLDRAVEAALAPDLAAGSGCIVIGTQTLEQSLDIDADVLLTDLCPMDVLLQRLGRLHRHARPRPQGFAAARALVFCPEGGLDRLAGRNYENGLGSAPTCPPSARLGHLV</sequence>
<dbReference type="InterPro" id="IPR006483">
    <property type="entry name" value="CRISPR-assoc_Cas3_HD"/>
</dbReference>
<dbReference type="OrthoDB" id="9810236at2"/>
<dbReference type="KEGG" id="pzh:CX676_05895"/>
<keyword evidence="6" id="KW-0378">Hydrolase</keyword>
<dbReference type="CDD" id="cd09641">
    <property type="entry name" value="Cas3''_I"/>
    <property type="match status" value="1"/>
</dbReference>
<dbReference type="NCBIfam" id="TIGR01596">
    <property type="entry name" value="cas3_HD"/>
    <property type="match status" value="1"/>
</dbReference>
<keyword evidence="9" id="KW-0051">Antiviral defense</keyword>
<accession>A0A2H5EWQ5</accession>
<dbReference type="InterPro" id="IPR038257">
    <property type="entry name" value="CRISPR-assoc_Cas3_HD_sf"/>
</dbReference>
<dbReference type="GO" id="GO:0046872">
    <property type="term" value="F:metal ion binding"/>
    <property type="evidence" value="ECO:0007669"/>
    <property type="project" value="UniProtKB-KW"/>
</dbReference>
<keyword evidence="7" id="KW-0347">Helicase</keyword>
<keyword evidence="4" id="KW-0479">Metal-binding</keyword>
<evidence type="ECO:0000256" key="4">
    <source>
        <dbReference type="ARBA" id="ARBA00022723"/>
    </source>
</evidence>
<evidence type="ECO:0000256" key="8">
    <source>
        <dbReference type="ARBA" id="ARBA00022840"/>
    </source>
</evidence>
<dbReference type="Gene3D" id="1.10.3210.30">
    <property type="match status" value="1"/>
</dbReference>
<dbReference type="InterPro" id="IPR027417">
    <property type="entry name" value="P-loop_NTPase"/>
</dbReference>
<evidence type="ECO:0000256" key="9">
    <source>
        <dbReference type="ARBA" id="ARBA00023118"/>
    </source>
</evidence>
<dbReference type="SMART" id="SM00487">
    <property type="entry name" value="DEXDc"/>
    <property type="match status" value="1"/>
</dbReference>
<dbReference type="PANTHER" id="PTHR47963:SF9">
    <property type="entry name" value="CRISPR-ASSOCIATED ENDONUCLEASE_HELICASE CAS3"/>
    <property type="match status" value="1"/>
</dbReference>
<dbReference type="GO" id="GO:0003677">
    <property type="term" value="F:DNA binding"/>
    <property type="evidence" value="ECO:0007669"/>
    <property type="project" value="InterPro"/>
</dbReference>
<evidence type="ECO:0000256" key="6">
    <source>
        <dbReference type="ARBA" id="ARBA00022801"/>
    </source>
</evidence>
<feature type="domain" description="HD Cas3-type" evidence="10">
    <location>
        <begin position="12"/>
        <end position="194"/>
    </location>
</feature>
<dbReference type="Pfam" id="PF04851">
    <property type="entry name" value="ResIII"/>
    <property type="match status" value="1"/>
</dbReference>
<evidence type="ECO:0000256" key="2">
    <source>
        <dbReference type="ARBA" id="ARBA00009046"/>
    </source>
</evidence>
<keyword evidence="8" id="KW-0067">ATP-binding</keyword>
<dbReference type="Pfam" id="PF18019">
    <property type="entry name" value="Cas3_HD"/>
    <property type="match status" value="1"/>
</dbReference>
<dbReference type="GO" id="GO:0051607">
    <property type="term" value="P:defense response to virus"/>
    <property type="evidence" value="ECO:0007669"/>
    <property type="project" value="UniProtKB-KW"/>
</dbReference>
<gene>
    <name evidence="11" type="ORF">CX676_05895</name>
</gene>
<comment type="similarity">
    <text evidence="1">In the N-terminal section; belongs to the CRISPR-associated nuclease Cas3-HD family.</text>
</comment>
<protein>
    <submittedName>
        <fullName evidence="11">CRISPR-associated helicase/endonuclease Cas3</fullName>
    </submittedName>
</protein>
<dbReference type="Pfam" id="PF22590">
    <property type="entry name" value="Cas3-like_C_2"/>
    <property type="match status" value="1"/>
</dbReference>
<name>A0A2H5EWQ5_9RHOB</name>
<dbReference type="InterPro" id="IPR006474">
    <property type="entry name" value="Helicase_Cas3_CRISPR-ass_core"/>
</dbReference>
<evidence type="ECO:0000313" key="11">
    <source>
        <dbReference type="EMBL" id="AUH63746.1"/>
    </source>
</evidence>
<dbReference type="InterPro" id="IPR006935">
    <property type="entry name" value="Helicase/UvrB_N"/>
</dbReference>
<evidence type="ECO:0000313" key="12">
    <source>
        <dbReference type="Proteomes" id="UP000234530"/>
    </source>
</evidence>
<evidence type="ECO:0000256" key="3">
    <source>
        <dbReference type="ARBA" id="ARBA00022722"/>
    </source>
</evidence>
<evidence type="ECO:0000256" key="1">
    <source>
        <dbReference type="ARBA" id="ARBA00006847"/>
    </source>
</evidence>